<dbReference type="SUPFAM" id="SSF51445">
    <property type="entry name" value="(Trans)glycosidases"/>
    <property type="match status" value="1"/>
</dbReference>
<dbReference type="InterPro" id="IPR017853">
    <property type="entry name" value="GH"/>
</dbReference>
<proteinExistence type="predicted"/>
<comment type="caution">
    <text evidence="6">The sequence shown here is derived from an EMBL/GenBank/DDBJ whole genome shotgun (WGS) entry which is preliminary data.</text>
</comment>
<keyword evidence="2" id="KW-0326">Glycosidase</keyword>
<evidence type="ECO:0000256" key="4">
    <source>
        <dbReference type="SAM" id="SignalP"/>
    </source>
</evidence>
<gene>
    <name evidence="6" type="ORF">C7R54_16965</name>
</gene>
<reference evidence="6 7" key="1">
    <citation type="journal article" date="2017" name="Int. J. Syst. Evol. Microbiol.">
        <title>Achromobacter aloeverae sp. nov., isolated from the root of Aloe vera (L.) Burm.f.</title>
        <authorList>
            <person name="Kuncharoen N."/>
            <person name="Muramatsu Y."/>
            <person name="Shibata C."/>
            <person name="Kamakura Y."/>
            <person name="Nakagawa Y."/>
            <person name="Tanasupawat S."/>
        </authorList>
    </citation>
    <scope>NUCLEOTIDE SEQUENCE [LARGE SCALE GENOMIC DNA]</scope>
    <source>
        <strain evidence="6 7">AVA-1</strain>
    </source>
</reference>
<dbReference type="Gene3D" id="3.20.20.80">
    <property type="entry name" value="Glycosidases"/>
    <property type="match status" value="1"/>
</dbReference>
<dbReference type="EMBL" id="PYAL01000005">
    <property type="protein sequence ID" value="RXN86628.1"/>
    <property type="molecule type" value="Genomic_DNA"/>
</dbReference>
<evidence type="ECO:0000256" key="1">
    <source>
        <dbReference type="ARBA" id="ARBA00022801"/>
    </source>
</evidence>
<feature type="chain" id="PRO_5020795776" evidence="4">
    <location>
        <begin position="22"/>
        <end position="793"/>
    </location>
</feature>
<evidence type="ECO:0000313" key="7">
    <source>
        <dbReference type="Proteomes" id="UP000290849"/>
    </source>
</evidence>
<feature type="region of interest" description="Disordered" evidence="3">
    <location>
        <begin position="658"/>
        <end position="703"/>
    </location>
</feature>
<keyword evidence="7" id="KW-1185">Reference proteome</keyword>
<keyword evidence="4" id="KW-0732">Signal</keyword>
<dbReference type="Proteomes" id="UP000290849">
    <property type="component" value="Unassembled WGS sequence"/>
</dbReference>
<name>A0A4V1MRV4_9BURK</name>
<dbReference type="Pfam" id="PF02449">
    <property type="entry name" value="Glyco_hydro_42"/>
    <property type="match status" value="1"/>
</dbReference>
<feature type="signal peptide" evidence="4">
    <location>
        <begin position="1"/>
        <end position="21"/>
    </location>
</feature>
<dbReference type="GO" id="GO:0009341">
    <property type="term" value="C:beta-galactosidase complex"/>
    <property type="evidence" value="ECO:0007669"/>
    <property type="project" value="InterPro"/>
</dbReference>
<evidence type="ECO:0000256" key="2">
    <source>
        <dbReference type="ARBA" id="ARBA00023295"/>
    </source>
</evidence>
<feature type="domain" description="Glycoside hydrolase family 42 N-terminal" evidence="5">
    <location>
        <begin position="234"/>
        <end position="403"/>
    </location>
</feature>
<evidence type="ECO:0000313" key="6">
    <source>
        <dbReference type="EMBL" id="RXN86628.1"/>
    </source>
</evidence>
<evidence type="ECO:0000259" key="5">
    <source>
        <dbReference type="Pfam" id="PF02449"/>
    </source>
</evidence>
<dbReference type="GO" id="GO:0004565">
    <property type="term" value="F:beta-galactosidase activity"/>
    <property type="evidence" value="ECO:0007669"/>
    <property type="project" value="InterPro"/>
</dbReference>
<accession>A0A4V1MRV4</accession>
<sequence>MAAVMVMALLLLALGNTGAQAASTQPRWFNFPVDMDALGGAPDQSALNQPLDAASRIVAHDGHFYTVGRDGLPGTADDRRIRLFGVNLSLGANFPEADDAARLARDLRKLGVNAVRLHHLDLLPSDYEDAPLSILTSGPYPTFSPTAVARLRGLVQALAREGIYVDLNLHVGYRFRPRVDKLPPLDGGAEQPPVTAPIHLYYPSLVEKQERYARELIQALNLKGNPVLAMVELNNESSLVTAWLGNEWQAAVPSGYAPALQRLWREWLLRRYGTLDQACTAWGGCASGVAQADELPMPGQQQAYESGLAAVRSSIERRARKWFGGKQDGIDARERDFLAFLTATDKTYFDRLRHVVHEATDKWVPVTGTQMTFGGILNFDSQPSMDFIDEHIYVAHPDLHGDHDWRIEDRTASGGDFERLLAVSMRRDRARPFVVSEYNQPFPNPRGAEILPLMSAVAALQDWDALFYFGYSDTVRTPMSPSRFSLVGDWGRVALVGQSASLFRLGLLPALTRHIDIPVPAALRGTLGADRRFDAITAGLYDTLGARPQLAYQGQVALQLDPPENATPALPAVADPATAKAYATPDGALRQDLAAGRIVIDTPLFWAVAGATGAPRIAGRSAWIQYDQDGPDSATVILSPLDGRTLADSRHLLLSLGNFTTGSQPGSMPQRPKRVVPYGGQSRWSTLEPDPGAGGPSGSTDTRPPAWLLATPAVLGLAPRSGQLKVYPLDGSGRRLAALAPSLASNAADGARIHVQAPPQAAVNGGVNKQDGNKQDNNKQDSIWYEIVYEDKP</sequence>
<dbReference type="GO" id="GO:0005975">
    <property type="term" value="P:carbohydrate metabolic process"/>
    <property type="evidence" value="ECO:0007669"/>
    <property type="project" value="InterPro"/>
</dbReference>
<feature type="region of interest" description="Disordered" evidence="3">
    <location>
        <begin position="758"/>
        <end position="793"/>
    </location>
</feature>
<dbReference type="InterPro" id="IPR013529">
    <property type="entry name" value="Glyco_hydro_42_N"/>
</dbReference>
<protein>
    <submittedName>
        <fullName evidence="6">Capsular biosynthesis protein</fullName>
    </submittedName>
</protein>
<evidence type="ECO:0000256" key="3">
    <source>
        <dbReference type="SAM" id="MobiDB-lite"/>
    </source>
</evidence>
<keyword evidence="1" id="KW-0378">Hydrolase</keyword>
<organism evidence="6 7">
    <name type="scientific">Achromobacter aloeverae</name>
    <dbReference type="NCBI Taxonomy" id="1750518"/>
    <lineage>
        <taxon>Bacteria</taxon>
        <taxon>Pseudomonadati</taxon>
        <taxon>Pseudomonadota</taxon>
        <taxon>Betaproteobacteria</taxon>
        <taxon>Burkholderiales</taxon>
        <taxon>Alcaligenaceae</taxon>
        <taxon>Achromobacter</taxon>
    </lineage>
</organism>
<dbReference type="AlphaFoldDB" id="A0A4V1MRV4"/>
<feature type="compositionally biased region" description="Polar residues" evidence="3">
    <location>
        <begin position="658"/>
        <end position="667"/>
    </location>
</feature>